<keyword evidence="1 2" id="KW-0238">DNA-binding</keyword>
<dbReference type="InterPro" id="IPR036271">
    <property type="entry name" value="Tet_transcr_reg_TetR-rel_C_sf"/>
</dbReference>
<proteinExistence type="predicted"/>
<dbReference type="PANTHER" id="PTHR30055">
    <property type="entry name" value="HTH-TYPE TRANSCRIPTIONAL REGULATOR RUTR"/>
    <property type="match status" value="1"/>
</dbReference>
<dbReference type="SUPFAM" id="SSF46689">
    <property type="entry name" value="Homeodomain-like"/>
    <property type="match status" value="1"/>
</dbReference>
<dbReference type="Proteomes" id="UP000199707">
    <property type="component" value="Unassembled WGS sequence"/>
</dbReference>
<dbReference type="Pfam" id="PF00440">
    <property type="entry name" value="TetR_N"/>
    <property type="match status" value="1"/>
</dbReference>
<evidence type="ECO:0000256" key="2">
    <source>
        <dbReference type="PROSITE-ProRule" id="PRU00335"/>
    </source>
</evidence>
<organism evidence="4 5">
    <name type="scientific">Mycolicibacterium fluoranthenivorans</name>
    <dbReference type="NCBI Taxonomy" id="258505"/>
    <lineage>
        <taxon>Bacteria</taxon>
        <taxon>Bacillati</taxon>
        <taxon>Actinomycetota</taxon>
        <taxon>Actinomycetes</taxon>
        <taxon>Mycobacteriales</taxon>
        <taxon>Mycobacteriaceae</taxon>
        <taxon>Mycolicibacterium</taxon>
    </lineage>
</organism>
<dbReference type="InterPro" id="IPR001647">
    <property type="entry name" value="HTH_TetR"/>
</dbReference>
<name>A0A1G4VC15_9MYCO</name>
<reference evidence="5" key="1">
    <citation type="submission" date="2016-10" db="EMBL/GenBank/DDBJ databases">
        <authorList>
            <person name="Varghese N."/>
            <person name="Submissions S."/>
        </authorList>
    </citation>
    <scope>NUCLEOTIDE SEQUENCE [LARGE SCALE GENOMIC DNA]</scope>
    <source>
        <strain evidence="5">UNC267MFSha1.1M11</strain>
    </source>
</reference>
<dbReference type="PANTHER" id="PTHR30055:SF146">
    <property type="entry name" value="HTH-TYPE TRANSCRIPTIONAL DUAL REGULATOR CECR"/>
    <property type="match status" value="1"/>
</dbReference>
<sequence>MVHGYAATSLDDVAEDAGYSKGAVYSNFGSKPNLCRAVLELIHREKFGEIAELAMADADLDSRIAAVNAWFEGTVGDVGWTMLELEFVVLSRNNPELTEMITALREEAAQSVAGVLRALSADLGIDESSSLAAGLDDLGNLLLSAGIGLGIQRAIDPSVPARPATEAIRYLVNMLGAVGSSMGATGSSR</sequence>
<evidence type="ECO:0000313" key="4">
    <source>
        <dbReference type="EMBL" id="SCX03566.1"/>
    </source>
</evidence>
<dbReference type="EMBL" id="FMUB01000001">
    <property type="protein sequence ID" value="SCX03566.1"/>
    <property type="molecule type" value="Genomic_DNA"/>
</dbReference>
<evidence type="ECO:0000313" key="5">
    <source>
        <dbReference type="Proteomes" id="UP000199707"/>
    </source>
</evidence>
<dbReference type="Gene3D" id="1.10.357.10">
    <property type="entry name" value="Tetracycline Repressor, domain 2"/>
    <property type="match status" value="1"/>
</dbReference>
<dbReference type="AlphaFoldDB" id="A0A1G4VC15"/>
<dbReference type="SUPFAM" id="SSF48498">
    <property type="entry name" value="Tetracyclin repressor-like, C-terminal domain"/>
    <property type="match status" value="1"/>
</dbReference>
<dbReference type="GO" id="GO:0003700">
    <property type="term" value="F:DNA-binding transcription factor activity"/>
    <property type="evidence" value="ECO:0007669"/>
    <property type="project" value="TreeGrafter"/>
</dbReference>
<dbReference type="InterPro" id="IPR050109">
    <property type="entry name" value="HTH-type_TetR-like_transc_reg"/>
</dbReference>
<accession>A0A1G4VC15</accession>
<gene>
    <name evidence="4" type="ORF">SAMN02799620_00606</name>
</gene>
<dbReference type="STRING" id="1502745.SAMN02799620_00606"/>
<protein>
    <submittedName>
        <fullName evidence="4">Transcriptional regulator, TetR family</fullName>
    </submittedName>
</protein>
<evidence type="ECO:0000259" key="3">
    <source>
        <dbReference type="PROSITE" id="PS50977"/>
    </source>
</evidence>
<feature type="DNA-binding region" description="H-T-H motif" evidence="2">
    <location>
        <begin position="9"/>
        <end position="28"/>
    </location>
</feature>
<dbReference type="PROSITE" id="PS50977">
    <property type="entry name" value="HTH_TETR_2"/>
    <property type="match status" value="1"/>
</dbReference>
<feature type="domain" description="HTH tetR-type" evidence="3">
    <location>
        <begin position="1"/>
        <end position="46"/>
    </location>
</feature>
<dbReference type="GO" id="GO:0000976">
    <property type="term" value="F:transcription cis-regulatory region binding"/>
    <property type="evidence" value="ECO:0007669"/>
    <property type="project" value="TreeGrafter"/>
</dbReference>
<dbReference type="InterPro" id="IPR009057">
    <property type="entry name" value="Homeodomain-like_sf"/>
</dbReference>
<evidence type="ECO:0000256" key="1">
    <source>
        <dbReference type="ARBA" id="ARBA00023125"/>
    </source>
</evidence>